<dbReference type="GO" id="GO:0003677">
    <property type="term" value="F:DNA binding"/>
    <property type="evidence" value="ECO:0007669"/>
    <property type="project" value="UniProtKB-KW"/>
</dbReference>
<keyword evidence="2" id="KW-0238">DNA-binding</keyword>
<dbReference type="PANTHER" id="PTHR30204:SF94">
    <property type="entry name" value="HEAVY METAL-DEPENDENT TRANSCRIPTIONAL REGULATOR HI_0293-RELATED"/>
    <property type="match status" value="1"/>
</dbReference>
<dbReference type="GO" id="GO:0003700">
    <property type="term" value="F:DNA-binding transcription factor activity"/>
    <property type="evidence" value="ECO:0007669"/>
    <property type="project" value="InterPro"/>
</dbReference>
<organism evidence="5 6">
    <name type="scientific">Hydrogenophaga pseudoflava</name>
    <name type="common">Pseudomonas carboxydoflava</name>
    <dbReference type="NCBI Taxonomy" id="47421"/>
    <lineage>
        <taxon>Bacteria</taxon>
        <taxon>Pseudomonadati</taxon>
        <taxon>Pseudomonadota</taxon>
        <taxon>Betaproteobacteria</taxon>
        <taxon>Burkholderiales</taxon>
        <taxon>Comamonadaceae</taxon>
        <taxon>Hydrogenophaga</taxon>
    </lineage>
</organism>
<keyword evidence="1" id="KW-0805">Transcription regulation</keyword>
<dbReference type="Pfam" id="PF09278">
    <property type="entry name" value="MerR-DNA-bind"/>
    <property type="match status" value="1"/>
</dbReference>
<dbReference type="EMBL" id="CP037867">
    <property type="protein sequence ID" value="QBM26142.1"/>
    <property type="molecule type" value="Genomic_DNA"/>
</dbReference>
<dbReference type="AlphaFoldDB" id="A0A4P6WQU6"/>
<dbReference type="InterPro" id="IPR009061">
    <property type="entry name" value="DNA-bd_dom_put_sf"/>
</dbReference>
<feature type="domain" description="HTH merR-type" evidence="4">
    <location>
        <begin position="26"/>
        <end position="93"/>
    </location>
</feature>
<dbReference type="KEGG" id="hpse:HPF_00535"/>
<sequence>MKSDPAGTPVSDSDAVQDAAIRWPVSIGTAAQLSGISPKMLRHYESLGLLGAVARTGSNYRQYSLADVHTLRFIRRARDMGFGLDAITELVGLWQNRRRSSASVKRIAQKHHDDLAQRIEALQAMQRSLHTLLCHCPGDERPDCPILDDLAHP</sequence>
<dbReference type="PROSITE" id="PS00552">
    <property type="entry name" value="HTH_MERR_1"/>
    <property type="match status" value="1"/>
</dbReference>
<dbReference type="Proteomes" id="UP000293912">
    <property type="component" value="Chromosome"/>
</dbReference>
<dbReference type="InterPro" id="IPR015358">
    <property type="entry name" value="Tscrpt_reg_MerR_DNA-bd"/>
</dbReference>
<protein>
    <submittedName>
        <fullName evidence="5">HTH-type transcriptional regulator HmrR</fullName>
    </submittedName>
</protein>
<dbReference type="PRINTS" id="PR00040">
    <property type="entry name" value="HTHMERR"/>
</dbReference>
<dbReference type="PROSITE" id="PS50937">
    <property type="entry name" value="HTH_MERR_2"/>
    <property type="match status" value="1"/>
</dbReference>
<evidence type="ECO:0000256" key="2">
    <source>
        <dbReference type="ARBA" id="ARBA00023125"/>
    </source>
</evidence>
<dbReference type="Gene3D" id="1.10.1660.10">
    <property type="match status" value="1"/>
</dbReference>
<evidence type="ECO:0000313" key="6">
    <source>
        <dbReference type="Proteomes" id="UP000293912"/>
    </source>
</evidence>
<dbReference type="RefSeq" id="WP_066152094.1">
    <property type="nucleotide sequence ID" value="NZ_CP037867.1"/>
</dbReference>
<accession>A0A4P6WQU6</accession>
<dbReference type="InterPro" id="IPR047057">
    <property type="entry name" value="MerR_fam"/>
</dbReference>
<dbReference type="SUPFAM" id="SSF46955">
    <property type="entry name" value="Putative DNA-binding domain"/>
    <property type="match status" value="1"/>
</dbReference>
<dbReference type="InterPro" id="IPR000551">
    <property type="entry name" value="MerR-type_HTH_dom"/>
</dbReference>
<gene>
    <name evidence="5" type="primary">hmrR2</name>
    <name evidence="5" type="ORF">HPF_00535</name>
</gene>
<evidence type="ECO:0000313" key="5">
    <source>
        <dbReference type="EMBL" id="QBM26142.1"/>
    </source>
</evidence>
<reference evidence="5 6" key="1">
    <citation type="submission" date="2019-03" db="EMBL/GenBank/DDBJ databases">
        <authorList>
            <person name="Sebastian G."/>
            <person name="Baumann P."/>
            <person name="Ruckert C."/>
            <person name="Kalinowski J."/>
            <person name="Nebel B."/>
            <person name="Takors R."/>
            <person name="Blombach B."/>
        </authorList>
    </citation>
    <scope>NUCLEOTIDE SEQUENCE [LARGE SCALE GENOMIC DNA]</scope>
    <source>
        <strain evidence="5 6">DSM 1084</strain>
    </source>
</reference>
<dbReference type="PANTHER" id="PTHR30204">
    <property type="entry name" value="REDOX-CYCLING DRUG-SENSING TRANSCRIPTIONAL ACTIVATOR SOXR"/>
    <property type="match status" value="1"/>
</dbReference>
<evidence type="ECO:0000259" key="4">
    <source>
        <dbReference type="PROSITE" id="PS50937"/>
    </source>
</evidence>
<evidence type="ECO:0000256" key="3">
    <source>
        <dbReference type="ARBA" id="ARBA00023163"/>
    </source>
</evidence>
<proteinExistence type="predicted"/>
<evidence type="ECO:0000256" key="1">
    <source>
        <dbReference type="ARBA" id="ARBA00023015"/>
    </source>
</evidence>
<keyword evidence="3" id="KW-0804">Transcription</keyword>
<dbReference type="Pfam" id="PF00376">
    <property type="entry name" value="MerR"/>
    <property type="match status" value="1"/>
</dbReference>
<keyword evidence="6" id="KW-1185">Reference proteome</keyword>
<dbReference type="SMART" id="SM00422">
    <property type="entry name" value="HTH_MERR"/>
    <property type="match status" value="1"/>
</dbReference>
<name>A0A4P6WQU6_HYDPS</name>